<dbReference type="STRING" id="1219043.SCH01S_15_00850"/>
<dbReference type="AlphaFoldDB" id="A0A0E9MMW5"/>
<dbReference type="PANTHER" id="PTHR42981">
    <property type="entry name" value="PYRUVATE DEHYDROGENASE [UBIQUINONE]"/>
    <property type="match status" value="1"/>
</dbReference>
<protein>
    <submittedName>
        <fullName evidence="7">Pyruvate dehydrogenase</fullName>
    </submittedName>
</protein>
<accession>A0A0E9MMW5</accession>
<dbReference type="Proteomes" id="UP000033202">
    <property type="component" value="Unassembled WGS sequence"/>
</dbReference>
<dbReference type="GO" id="GO:0019752">
    <property type="term" value="P:carboxylic acid metabolic process"/>
    <property type="evidence" value="ECO:0007669"/>
    <property type="project" value="UniProtKB-ARBA"/>
</dbReference>
<dbReference type="CDD" id="cd07039">
    <property type="entry name" value="TPP_PYR_POX"/>
    <property type="match status" value="1"/>
</dbReference>
<evidence type="ECO:0000259" key="5">
    <source>
        <dbReference type="Pfam" id="PF02775"/>
    </source>
</evidence>
<dbReference type="InterPro" id="IPR011766">
    <property type="entry name" value="TPP_enzyme_TPP-bd"/>
</dbReference>
<dbReference type="Pfam" id="PF02776">
    <property type="entry name" value="TPP_enzyme_N"/>
    <property type="match status" value="1"/>
</dbReference>
<dbReference type="PANTHER" id="PTHR42981:SF2">
    <property type="entry name" value="PYRUVATE DEHYDROGENASE [UBIQUINONE]"/>
    <property type="match status" value="1"/>
</dbReference>
<dbReference type="InterPro" id="IPR029035">
    <property type="entry name" value="DHS-like_NAD/FAD-binding_dom"/>
</dbReference>
<feature type="domain" description="Thiamine pyrophosphate enzyme central" evidence="4">
    <location>
        <begin position="199"/>
        <end position="329"/>
    </location>
</feature>
<dbReference type="InterPro" id="IPR047212">
    <property type="entry name" value="TPP_POXB-like"/>
</dbReference>
<dbReference type="InterPro" id="IPR029061">
    <property type="entry name" value="THDP-binding"/>
</dbReference>
<feature type="domain" description="Thiamine pyrophosphate enzyme N-terminal TPP-binding" evidence="6">
    <location>
        <begin position="3"/>
        <end position="117"/>
    </location>
</feature>
<name>A0A0E9MMW5_9SPHN</name>
<proteinExistence type="inferred from homology"/>
<dbReference type="SUPFAM" id="SSF52518">
    <property type="entry name" value="Thiamin diphosphate-binding fold (THDP-binding)"/>
    <property type="match status" value="2"/>
</dbReference>
<evidence type="ECO:0000259" key="4">
    <source>
        <dbReference type="Pfam" id="PF00205"/>
    </source>
</evidence>
<dbReference type="Gene3D" id="3.40.50.1220">
    <property type="entry name" value="TPP-binding domain"/>
    <property type="match status" value="1"/>
</dbReference>
<keyword evidence="8" id="KW-1185">Reference proteome</keyword>
<dbReference type="EMBL" id="BBWU01000015">
    <property type="protein sequence ID" value="GAO38460.1"/>
    <property type="molecule type" value="Genomic_DNA"/>
</dbReference>
<evidence type="ECO:0000313" key="7">
    <source>
        <dbReference type="EMBL" id="GAO38460.1"/>
    </source>
</evidence>
<keyword evidence="2 3" id="KW-0786">Thiamine pyrophosphate</keyword>
<organism evidence="7 8">
    <name type="scientific">Sphingomonas changbaiensis NBRC 104936</name>
    <dbReference type="NCBI Taxonomy" id="1219043"/>
    <lineage>
        <taxon>Bacteria</taxon>
        <taxon>Pseudomonadati</taxon>
        <taxon>Pseudomonadota</taxon>
        <taxon>Alphaproteobacteria</taxon>
        <taxon>Sphingomonadales</taxon>
        <taxon>Sphingomonadaceae</taxon>
        <taxon>Sphingomonas</taxon>
    </lineage>
</organism>
<gene>
    <name evidence="7" type="primary">poxB</name>
    <name evidence="7" type="ORF">SCH01S_15_00850</name>
</gene>
<dbReference type="GO" id="GO:0000287">
    <property type="term" value="F:magnesium ion binding"/>
    <property type="evidence" value="ECO:0007669"/>
    <property type="project" value="InterPro"/>
</dbReference>
<dbReference type="Pfam" id="PF02775">
    <property type="entry name" value="TPP_enzyme_C"/>
    <property type="match status" value="1"/>
</dbReference>
<evidence type="ECO:0000256" key="1">
    <source>
        <dbReference type="ARBA" id="ARBA00007812"/>
    </source>
</evidence>
<reference evidence="7 8" key="1">
    <citation type="submission" date="2015-04" db="EMBL/GenBank/DDBJ databases">
        <title>Whole genome shotgun sequence of Sphingomonas changbaiensis NBRC 104936.</title>
        <authorList>
            <person name="Katano-Makiyama Y."/>
            <person name="Hosoyama A."/>
            <person name="Hashimoto M."/>
            <person name="Noguchi M."/>
            <person name="Tsuchikane K."/>
            <person name="Ohji S."/>
            <person name="Yamazoe A."/>
            <person name="Ichikawa N."/>
            <person name="Kimura A."/>
            <person name="Fujita N."/>
        </authorList>
    </citation>
    <scope>NUCLEOTIDE SEQUENCE [LARGE SCALE GENOMIC DNA]</scope>
    <source>
        <strain evidence="7 8">NBRC 104936</strain>
    </source>
</reference>
<dbReference type="OrthoDB" id="4494979at2"/>
<comment type="similarity">
    <text evidence="1 3">Belongs to the TPP enzyme family.</text>
</comment>
<dbReference type="RefSeq" id="WP_046347294.1">
    <property type="nucleotide sequence ID" value="NZ_BBWU01000015.1"/>
</dbReference>
<keyword evidence="7" id="KW-0670">Pyruvate</keyword>
<dbReference type="GO" id="GO:0030976">
    <property type="term" value="F:thiamine pyrophosphate binding"/>
    <property type="evidence" value="ECO:0007669"/>
    <property type="project" value="InterPro"/>
</dbReference>
<evidence type="ECO:0000256" key="2">
    <source>
        <dbReference type="ARBA" id="ARBA00023052"/>
    </source>
</evidence>
<dbReference type="CDD" id="cd02014">
    <property type="entry name" value="TPP_POX"/>
    <property type="match status" value="1"/>
</dbReference>
<feature type="domain" description="Thiamine pyrophosphate enzyme TPP-binding" evidence="5">
    <location>
        <begin position="389"/>
        <end position="535"/>
    </location>
</feature>
<dbReference type="InterPro" id="IPR012000">
    <property type="entry name" value="Thiamin_PyroP_enz_cen_dom"/>
</dbReference>
<dbReference type="GO" id="GO:0003824">
    <property type="term" value="F:catalytic activity"/>
    <property type="evidence" value="ECO:0007669"/>
    <property type="project" value="InterPro"/>
</dbReference>
<dbReference type="InterPro" id="IPR000399">
    <property type="entry name" value="TPP-bd_CS"/>
</dbReference>
<dbReference type="Pfam" id="PF00205">
    <property type="entry name" value="TPP_enzyme_M"/>
    <property type="match status" value="1"/>
</dbReference>
<dbReference type="InterPro" id="IPR047210">
    <property type="entry name" value="TPP_PYR_POXB-like"/>
</dbReference>
<sequence length="584" mass="63320">MAMTGGDILVETLIDWGVDTIFGIPGDGINGVFEALRNRQDQIRFIQTRHEEVAAFAACAYAKWTGKLGVCLSTSGPGGVHLLNGIYDAKLDGQPVLAITGMQHHDLLDTWTQQDIDLDKLFMDATAYSARIMGPTHVENVVEMACRTALAYRQPTHVTIPVDIQSMPLDKARRSERNIKHHVSNMMARGGQLPDRQQLEQAAAILNQAKKPFILAGRGSIGARAELEAVAERLKAPVGMPLLGKGAIPDRSPYSTGGVGLLGTRASQEALESCDTLLIVGSSFPYIEFYPKPGKARAVQIEIDPKRVGLRYPVEAGLIGDSKRVLAELLPMLKPNDSTDFLDTAQKAMGKWRELMDDRGTRTDMPMKPQVVTHELNKLIDDDAILITDSGTITAWTARHVDMRGDMKFSCSGTLASMACGLPYAIAGAVAYPGRQVVAVIGDGAMAMLMGDLVTLRKYGLDVKIIVIKNNTLGQIKWEQMVFLGNPEYGCELEPVDFVRVAEGCGIRAIRIDDPAKCGTQLREALAMPGACLIEAVVDPNEPPMPPKIEAKQALHLAEALAKGTPNRGKIALTIASDRVRELV</sequence>
<evidence type="ECO:0000256" key="3">
    <source>
        <dbReference type="RuleBase" id="RU362132"/>
    </source>
</evidence>
<dbReference type="Gene3D" id="3.40.50.970">
    <property type="match status" value="2"/>
</dbReference>
<dbReference type="FunFam" id="3.40.50.970:FF:000007">
    <property type="entry name" value="Acetolactate synthase"/>
    <property type="match status" value="1"/>
</dbReference>
<dbReference type="PROSITE" id="PS00187">
    <property type="entry name" value="TPP_ENZYMES"/>
    <property type="match status" value="1"/>
</dbReference>
<evidence type="ECO:0000313" key="8">
    <source>
        <dbReference type="Proteomes" id="UP000033202"/>
    </source>
</evidence>
<dbReference type="InterPro" id="IPR047211">
    <property type="entry name" value="POXB-like"/>
</dbReference>
<dbReference type="SUPFAM" id="SSF52467">
    <property type="entry name" value="DHS-like NAD/FAD-binding domain"/>
    <property type="match status" value="1"/>
</dbReference>
<evidence type="ECO:0000259" key="6">
    <source>
        <dbReference type="Pfam" id="PF02776"/>
    </source>
</evidence>
<dbReference type="InterPro" id="IPR012001">
    <property type="entry name" value="Thiamin_PyroP_enz_TPP-bd_dom"/>
</dbReference>
<comment type="caution">
    <text evidence="7">The sequence shown here is derived from an EMBL/GenBank/DDBJ whole genome shotgun (WGS) entry which is preliminary data.</text>
</comment>